<dbReference type="AlphaFoldDB" id="A0AA86NI25"/>
<proteinExistence type="predicted"/>
<evidence type="ECO:0000313" key="3">
    <source>
        <dbReference type="Proteomes" id="UP001642409"/>
    </source>
</evidence>
<reference evidence="2 3" key="2">
    <citation type="submission" date="2024-07" db="EMBL/GenBank/DDBJ databases">
        <authorList>
            <person name="Akdeniz Z."/>
        </authorList>
    </citation>
    <scope>NUCLEOTIDE SEQUENCE [LARGE SCALE GENOMIC DNA]</scope>
</reference>
<accession>A0AA86NI25</accession>
<name>A0AA86NI25_9EUKA</name>
<dbReference type="Proteomes" id="UP001642409">
    <property type="component" value="Unassembled WGS sequence"/>
</dbReference>
<gene>
    <name evidence="2" type="ORF">HINF_LOCUS65110</name>
    <name evidence="1" type="ORF">HINF_LOCUS7118</name>
</gene>
<dbReference type="EMBL" id="CATOUU010000174">
    <property type="protein sequence ID" value="CAI9919473.1"/>
    <property type="molecule type" value="Genomic_DNA"/>
</dbReference>
<comment type="caution">
    <text evidence="1">The sequence shown here is derived from an EMBL/GenBank/DDBJ whole genome shotgun (WGS) entry which is preliminary data.</text>
</comment>
<sequence length="172" mass="20066">MNNTLSLLVSIQDILPLYCAPLAQLDRAVTFTIGVTGWRFKSSTGNYFKQMQLKFKKLVVSRNQNAFTPHALWKCGQRQQLQLMQNSMSIIRIEVCLMLQFSRKNPYSLTININILLKYLMLTSSQIGFILLSRRSCFSMSLLICQKIHDIQVQYHWCFFQTKEHTFIGVFL</sequence>
<reference evidence="1" key="1">
    <citation type="submission" date="2023-06" db="EMBL/GenBank/DDBJ databases">
        <authorList>
            <person name="Kurt Z."/>
        </authorList>
    </citation>
    <scope>NUCLEOTIDE SEQUENCE</scope>
</reference>
<organism evidence="1">
    <name type="scientific">Hexamita inflata</name>
    <dbReference type="NCBI Taxonomy" id="28002"/>
    <lineage>
        <taxon>Eukaryota</taxon>
        <taxon>Metamonada</taxon>
        <taxon>Diplomonadida</taxon>
        <taxon>Hexamitidae</taxon>
        <taxon>Hexamitinae</taxon>
        <taxon>Hexamita</taxon>
    </lineage>
</organism>
<evidence type="ECO:0000313" key="1">
    <source>
        <dbReference type="EMBL" id="CAI9919473.1"/>
    </source>
</evidence>
<evidence type="ECO:0000313" key="2">
    <source>
        <dbReference type="EMBL" id="CAL6090020.1"/>
    </source>
</evidence>
<protein>
    <submittedName>
        <fullName evidence="2">Hypothetical_protein</fullName>
    </submittedName>
</protein>
<keyword evidence="3" id="KW-1185">Reference proteome</keyword>
<dbReference type="EMBL" id="CAXDID020000424">
    <property type="protein sequence ID" value="CAL6090020.1"/>
    <property type="molecule type" value="Genomic_DNA"/>
</dbReference>